<dbReference type="CDD" id="cd01392">
    <property type="entry name" value="HTH_LacI"/>
    <property type="match status" value="1"/>
</dbReference>
<dbReference type="SUPFAM" id="SSF53822">
    <property type="entry name" value="Periplasmic binding protein-like I"/>
    <property type="match status" value="1"/>
</dbReference>
<dbReference type="OrthoDB" id="9798934at2"/>
<keyword evidence="6" id="KW-1185">Reference proteome</keyword>
<evidence type="ECO:0000256" key="3">
    <source>
        <dbReference type="ARBA" id="ARBA00023163"/>
    </source>
</evidence>
<protein>
    <submittedName>
        <fullName evidence="5">LacI family transcriptional regulator</fullName>
    </submittedName>
</protein>
<accession>A0A1Q2CPY4</accession>
<dbReference type="InterPro" id="IPR010982">
    <property type="entry name" value="Lambda_DNA-bd_dom_sf"/>
</dbReference>
<dbReference type="Gene3D" id="1.10.260.40">
    <property type="entry name" value="lambda repressor-like DNA-binding domains"/>
    <property type="match status" value="1"/>
</dbReference>
<dbReference type="RefSeq" id="WP_077686506.1">
    <property type="nucleotide sequence ID" value="NZ_CP019606.1"/>
</dbReference>
<dbReference type="PROSITE" id="PS00356">
    <property type="entry name" value="HTH_LACI_1"/>
    <property type="match status" value="1"/>
</dbReference>
<dbReference type="InterPro" id="IPR046335">
    <property type="entry name" value="LacI/GalR-like_sensor"/>
</dbReference>
<dbReference type="PROSITE" id="PS50932">
    <property type="entry name" value="HTH_LACI_2"/>
    <property type="match status" value="1"/>
</dbReference>
<keyword evidence="1" id="KW-0805">Transcription regulation</keyword>
<dbReference type="Proteomes" id="UP000188145">
    <property type="component" value="Chromosome"/>
</dbReference>
<evidence type="ECO:0000313" key="5">
    <source>
        <dbReference type="EMBL" id="AQP48176.1"/>
    </source>
</evidence>
<gene>
    <name evidence="5" type="ORF">BW730_12385</name>
</gene>
<keyword evidence="3" id="KW-0804">Transcription</keyword>
<feature type="domain" description="HTH lacI-type" evidence="4">
    <location>
        <begin position="9"/>
        <end position="63"/>
    </location>
</feature>
<evidence type="ECO:0000313" key="6">
    <source>
        <dbReference type="Proteomes" id="UP000188145"/>
    </source>
</evidence>
<dbReference type="InterPro" id="IPR028082">
    <property type="entry name" value="Peripla_BP_I"/>
</dbReference>
<organism evidence="5 6">
    <name type="scientific">Tessaracoccus aquimaris</name>
    <dbReference type="NCBI Taxonomy" id="1332264"/>
    <lineage>
        <taxon>Bacteria</taxon>
        <taxon>Bacillati</taxon>
        <taxon>Actinomycetota</taxon>
        <taxon>Actinomycetes</taxon>
        <taxon>Propionibacteriales</taxon>
        <taxon>Propionibacteriaceae</taxon>
        <taxon>Tessaracoccus</taxon>
    </lineage>
</organism>
<dbReference type="EMBL" id="CP019606">
    <property type="protein sequence ID" value="AQP48176.1"/>
    <property type="molecule type" value="Genomic_DNA"/>
</dbReference>
<dbReference type="AlphaFoldDB" id="A0A1Q2CPY4"/>
<dbReference type="GO" id="GO:0000976">
    <property type="term" value="F:transcription cis-regulatory region binding"/>
    <property type="evidence" value="ECO:0007669"/>
    <property type="project" value="TreeGrafter"/>
</dbReference>
<dbReference type="GO" id="GO:0003700">
    <property type="term" value="F:DNA-binding transcription factor activity"/>
    <property type="evidence" value="ECO:0007669"/>
    <property type="project" value="TreeGrafter"/>
</dbReference>
<dbReference type="STRING" id="1332264.BW730_12385"/>
<evidence type="ECO:0000256" key="1">
    <source>
        <dbReference type="ARBA" id="ARBA00023015"/>
    </source>
</evidence>
<evidence type="ECO:0000259" key="4">
    <source>
        <dbReference type="PROSITE" id="PS50932"/>
    </source>
</evidence>
<dbReference type="KEGG" id="tes:BW730_12385"/>
<dbReference type="InterPro" id="IPR000843">
    <property type="entry name" value="HTH_LacI"/>
</dbReference>
<dbReference type="Pfam" id="PF00356">
    <property type="entry name" value="LacI"/>
    <property type="match status" value="1"/>
</dbReference>
<dbReference type="CDD" id="cd06288">
    <property type="entry name" value="PBP1_sucrose_transcription_regulator"/>
    <property type="match status" value="1"/>
</dbReference>
<proteinExistence type="predicted"/>
<reference evidence="6" key="1">
    <citation type="submission" date="2017-02" db="EMBL/GenBank/DDBJ databases">
        <title>Tessaracoccus aquaemaris sp. nov., isolated from the intestine of a Korean rockfish, Sebastes schlegelii, in a marine aquaculture pond.</title>
        <authorList>
            <person name="Tak E.J."/>
            <person name="Bae J.-W."/>
        </authorList>
    </citation>
    <scope>NUCLEOTIDE SEQUENCE [LARGE SCALE GENOMIC DNA]</scope>
    <source>
        <strain evidence="6">NSG39</strain>
    </source>
</reference>
<name>A0A1Q2CPY4_9ACTN</name>
<keyword evidence="2" id="KW-0238">DNA-binding</keyword>
<sequence length="336" mass="35558">MSKTDSKTPTLIDVAKLAQVSVSTASKALNGRSDVSEATRSRVVAAADQLSFVPNTLAKSLLTGRTGTVGLITHDLEGRFSIPLLMGAEDAFGLNKVSVLLCDARGDAIRERYHLGVLMERRVDGLIIVGARPDTRPSLGDIQVPVVYAYAPSDDPDDCSIVSDNVGAGRIGVEHLLASGRRSIAILGGDVTYGASEERSRGAIARLAEEGLSPVGGAALFGTWSEDWGRAAMRTVLTQHPQVDGVLCGNDQIARGALDSLRDEGRSVPRDVAVVGHDNWAILATGARPALTSIDMNLEDIGRRAAHRLAEAMEGRPSHGVEYLPPRLVVRNSSLA</sequence>
<dbReference type="PANTHER" id="PTHR30146">
    <property type="entry name" value="LACI-RELATED TRANSCRIPTIONAL REPRESSOR"/>
    <property type="match status" value="1"/>
</dbReference>
<dbReference type="Pfam" id="PF13377">
    <property type="entry name" value="Peripla_BP_3"/>
    <property type="match status" value="1"/>
</dbReference>
<dbReference type="PANTHER" id="PTHR30146:SF109">
    <property type="entry name" value="HTH-TYPE TRANSCRIPTIONAL REGULATOR GALS"/>
    <property type="match status" value="1"/>
</dbReference>
<evidence type="ECO:0000256" key="2">
    <source>
        <dbReference type="ARBA" id="ARBA00023125"/>
    </source>
</evidence>
<dbReference type="SMART" id="SM00354">
    <property type="entry name" value="HTH_LACI"/>
    <property type="match status" value="1"/>
</dbReference>
<dbReference type="SUPFAM" id="SSF47413">
    <property type="entry name" value="lambda repressor-like DNA-binding domains"/>
    <property type="match status" value="1"/>
</dbReference>
<dbReference type="Gene3D" id="3.40.50.2300">
    <property type="match status" value="2"/>
</dbReference>